<keyword evidence="2" id="KW-0472">Membrane</keyword>
<evidence type="ECO:0000313" key="3">
    <source>
        <dbReference type="EMBL" id="NJC23747.1"/>
    </source>
</evidence>
<evidence type="ECO:0000256" key="2">
    <source>
        <dbReference type="SAM" id="Phobius"/>
    </source>
</evidence>
<gene>
    <name evidence="3" type="ORF">BJ994_002823</name>
</gene>
<comment type="caution">
    <text evidence="3">The sequence shown here is derived from an EMBL/GenBank/DDBJ whole genome shotgun (WGS) entry which is preliminary data.</text>
</comment>
<proteinExistence type="predicted"/>
<dbReference type="AlphaFoldDB" id="A0A846RUC6"/>
<evidence type="ECO:0000313" key="4">
    <source>
        <dbReference type="Proteomes" id="UP000547458"/>
    </source>
</evidence>
<name>A0A846RUC6_9MICC</name>
<keyword evidence="2" id="KW-1133">Transmembrane helix</keyword>
<feature type="compositionally biased region" description="Low complexity" evidence="1">
    <location>
        <begin position="94"/>
        <end position="107"/>
    </location>
</feature>
<protein>
    <submittedName>
        <fullName evidence="3">Uncharacterized protein</fullName>
    </submittedName>
</protein>
<reference evidence="3 4" key="1">
    <citation type="submission" date="2020-03" db="EMBL/GenBank/DDBJ databases">
        <title>Sequencing the genomes of 1000 actinobacteria strains.</title>
        <authorList>
            <person name="Klenk H.-P."/>
        </authorList>
    </citation>
    <scope>NUCLEOTIDE SEQUENCE [LARGE SCALE GENOMIC DNA]</scope>
    <source>
        <strain evidence="3 4">DSM 16403</strain>
    </source>
</reference>
<keyword evidence="4" id="KW-1185">Reference proteome</keyword>
<feature type="region of interest" description="Disordered" evidence="1">
    <location>
        <begin position="68"/>
        <end position="107"/>
    </location>
</feature>
<feature type="transmembrane region" description="Helical" evidence="2">
    <location>
        <begin position="36"/>
        <end position="59"/>
    </location>
</feature>
<dbReference type="EMBL" id="JAATJL010000001">
    <property type="protein sequence ID" value="NJC23747.1"/>
    <property type="molecule type" value="Genomic_DNA"/>
</dbReference>
<evidence type="ECO:0000256" key="1">
    <source>
        <dbReference type="SAM" id="MobiDB-lite"/>
    </source>
</evidence>
<organism evidence="3 4">
    <name type="scientific">Arthrobacter pigmenti</name>
    <dbReference type="NCBI Taxonomy" id="271432"/>
    <lineage>
        <taxon>Bacteria</taxon>
        <taxon>Bacillati</taxon>
        <taxon>Actinomycetota</taxon>
        <taxon>Actinomycetes</taxon>
        <taxon>Micrococcales</taxon>
        <taxon>Micrococcaceae</taxon>
        <taxon>Arthrobacter</taxon>
    </lineage>
</organism>
<keyword evidence="2" id="KW-0812">Transmembrane</keyword>
<dbReference type="Proteomes" id="UP000547458">
    <property type="component" value="Unassembled WGS sequence"/>
</dbReference>
<feature type="compositionally biased region" description="Basic and acidic residues" evidence="1">
    <location>
        <begin position="68"/>
        <end position="87"/>
    </location>
</feature>
<sequence>MTFTKLLLIGGTSLLAGFFLLLAPMAEIINGTADGLAWFLAAIGAFLLLEGIVMFFLGLQARKRDLNRPRTYGHDEDGKPFEDDRPHNAHQYPGAGVQGQAGVDGMP</sequence>
<accession>A0A846RUC6</accession>
<dbReference type="RefSeq" id="WP_167995054.1">
    <property type="nucleotide sequence ID" value="NZ_JAATJL010000001.1"/>
</dbReference>